<dbReference type="RefSeq" id="WP_156566071.1">
    <property type="nucleotide sequence ID" value="NZ_CACRTZ010000016.1"/>
</dbReference>
<dbReference type="InterPro" id="IPR042297">
    <property type="entry name" value="Antirestriction_sf"/>
</dbReference>
<reference evidence="2" key="1">
    <citation type="submission" date="2019-11" db="EMBL/GenBank/DDBJ databases">
        <authorList>
            <person name="Feng L."/>
        </authorList>
    </citation>
    <scope>NUCLEOTIDE SEQUENCE</scope>
    <source>
        <strain evidence="2">EMassiliensisLFYP7</strain>
    </source>
</reference>
<evidence type="ECO:0000256" key="1">
    <source>
        <dbReference type="ARBA" id="ARBA00008618"/>
    </source>
</evidence>
<evidence type="ECO:0000313" key="2">
    <source>
        <dbReference type="EMBL" id="VYU33376.1"/>
    </source>
</evidence>
<dbReference type="EMBL" id="CACRTZ010000016">
    <property type="protein sequence ID" value="VYU33376.1"/>
    <property type="molecule type" value="Genomic_DNA"/>
</dbReference>
<comment type="similarity">
    <text evidence="1">Belongs to the antirestriction protein family.</text>
</comment>
<organism evidence="2">
    <name type="scientific">Phytobacter massiliensis</name>
    <dbReference type="NCBI Taxonomy" id="1485952"/>
    <lineage>
        <taxon>Bacteria</taxon>
        <taxon>Pseudomonadati</taxon>
        <taxon>Pseudomonadota</taxon>
        <taxon>Gammaproteobacteria</taxon>
        <taxon>Enterobacterales</taxon>
        <taxon>Enterobacteriaceae</taxon>
        <taxon>Phytobacter</taxon>
    </lineage>
</organism>
<protein>
    <submittedName>
        <fullName evidence="2">Antirestriction protein KlcA</fullName>
    </submittedName>
</protein>
<sequence length="143" mass="16407">MSTTLTHSDATRLEGAQRLAFLPSLFGNDFMISELTVYAYASRFITGYNGGYWHYHRLPDGSGYMVPDMENVTFCNPDNWFECEMSAETAGIIITALVLNHRSFYHCHHDNDELCSHFCRRYEALMSFVDTHPDASTIYRALD</sequence>
<accession>A0A6N3DVH2</accession>
<dbReference type="InterPro" id="IPR004914">
    <property type="entry name" value="Antirestrict"/>
</dbReference>
<dbReference type="AlphaFoldDB" id="A0A6N3DVH2"/>
<dbReference type="Gene3D" id="3.30.70.3580">
    <property type="entry name" value="Antirestriction protein"/>
    <property type="match status" value="1"/>
</dbReference>
<gene>
    <name evidence="2" type="primary">klcA</name>
    <name evidence="2" type="ORF">EMLFYP7_02025</name>
</gene>
<dbReference type="Pfam" id="PF03230">
    <property type="entry name" value="Antirestrict"/>
    <property type="match status" value="1"/>
</dbReference>
<proteinExistence type="inferred from homology"/>
<name>A0A6N3DVH2_9ENTR</name>